<dbReference type="Pfam" id="PF22725">
    <property type="entry name" value="GFO_IDH_MocA_C3"/>
    <property type="match status" value="1"/>
</dbReference>
<evidence type="ECO:0000259" key="1">
    <source>
        <dbReference type="Pfam" id="PF01408"/>
    </source>
</evidence>
<proteinExistence type="predicted"/>
<dbReference type="InterPro" id="IPR036291">
    <property type="entry name" value="NAD(P)-bd_dom_sf"/>
</dbReference>
<dbReference type="PANTHER" id="PTHR43708:SF3">
    <property type="entry name" value="OXIDOREDUCTASE"/>
    <property type="match status" value="1"/>
</dbReference>
<evidence type="ECO:0000259" key="2">
    <source>
        <dbReference type="Pfam" id="PF22725"/>
    </source>
</evidence>
<dbReference type="Proteomes" id="UP001058003">
    <property type="component" value="Chromosome"/>
</dbReference>
<organism evidence="3 4">
    <name type="scientific">Dactylosporangium aurantiacum</name>
    <dbReference type="NCBI Taxonomy" id="35754"/>
    <lineage>
        <taxon>Bacteria</taxon>
        <taxon>Bacillati</taxon>
        <taxon>Actinomycetota</taxon>
        <taxon>Actinomycetes</taxon>
        <taxon>Micromonosporales</taxon>
        <taxon>Micromonosporaceae</taxon>
        <taxon>Dactylosporangium</taxon>
    </lineage>
</organism>
<dbReference type="RefSeq" id="WP_052386688.1">
    <property type="nucleotide sequence ID" value="NZ_CP073767.1"/>
</dbReference>
<gene>
    <name evidence="3" type="ORF">Daura_15905</name>
</gene>
<keyword evidence="4" id="KW-1185">Reference proteome</keyword>
<dbReference type="EMBL" id="CP073767">
    <property type="protein sequence ID" value="UWZ57503.1"/>
    <property type="molecule type" value="Genomic_DNA"/>
</dbReference>
<dbReference type="SUPFAM" id="SSF51735">
    <property type="entry name" value="NAD(P)-binding Rossmann-fold domains"/>
    <property type="match status" value="1"/>
</dbReference>
<feature type="domain" description="GFO/IDH/MocA-like oxidoreductase" evidence="2">
    <location>
        <begin position="138"/>
        <end position="230"/>
    </location>
</feature>
<dbReference type="Gene3D" id="3.30.360.10">
    <property type="entry name" value="Dihydrodipicolinate Reductase, domain 2"/>
    <property type="match status" value="1"/>
</dbReference>
<sequence>MGAAVRWLVAGYGDVVVRHSVPALRRLGAGVTVWGRDPARAAAVAAGLGVEAAADFHRALDGVDLVYVATPVVTHVALAGAALAAGRHVLIEKPVAGALGGAAGLAARAEAARRIAGVAYYRRLDPLLGALRQRVRGGGPWRVAVDFRDEFAPAADDPKRWRTDLAVSGGGVLADVGSHRLDLLCWYFGAPATVRATLAGRYPGGAERSAQLVLTWPDATTARVRAEWAPGAPLDRLRLESADRVHTVSPLDGGRLATHGEPPRAFLVPDNRRLAMFADFMDAAAHGRAPVCPLADGLLVDRVLVAAAASDAHGGAEIPVPAAETTAPRPR</sequence>
<accession>A0A9Q9MFS2</accession>
<dbReference type="SUPFAM" id="SSF55347">
    <property type="entry name" value="Glyceraldehyde-3-phosphate dehydrogenase-like, C-terminal domain"/>
    <property type="match status" value="1"/>
</dbReference>
<dbReference type="GO" id="GO:0000166">
    <property type="term" value="F:nucleotide binding"/>
    <property type="evidence" value="ECO:0007669"/>
    <property type="project" value="InterPro"/>
</dbReference>
<dbReference type="InterPro" id="IPR051317">
    <property type="entry name" value="Gfo/Idh/MocA_oxidoreduct"/>
</dbReference>
<dbReference type="InterPro" id="IPR055170">
    <property type="entry name" value="GFO_IDH_MocA-like_dom"/>
</dbReference>
<dbReference type="PANTHER" id="PTHR43708">
    <property type="entry name" value="CONSERVED EXPRESSED OXIDOREDUCTASE (EUROFUNG)"/>
    <property type="match status" value="1"/>
</dbReference>
<dbReference type="AlphaFoldDB" id="A0A9Q9MFS2"/>
<reference evidence="3" key="1">
    <citation type="submission" date="2021-04" db="EMBL/GenBank/DDBJ databases">
        <title>Dactylosporangium aurantiacum NRRL B-8018 full assembly.</title>
        <authorList>
            <person name="Hartkoorn R.C."/>
            <person name="Beaudoing E."/>
            <person name="Hot D."/>
        </authorList>
    </citation>
    <scope>NUCLEOTIDE SEQUENCE</scope>
    <source>
        <strain evidence="3">NRRL B-8018</strain>
    </source>
</reference>
<dbReference type="OrthoDB" id="256869at2"/>
<evidence type="ECO:0000313" key="3">
    <source>
        <dbReference type="EMBL" id="UWZ57503.1"/>
    </source>
</evidence>
<feature type="domain" description="Gfo/Idh/MocA-like oxidoreductase N-terminal" evidence="1">
    <location>
        <begin position="6"/>
        <end position="119"/>
    </location>
</feature>
<protein>
    <submittedName>
        <fullName evidence="3">Gfo/Idh/MocA family oxidoreductase</fullName>
    </submittedName>
</protein>
<name>A0A9Q9MFS2_9ACTN</name>
<dbReference type="Gene3D" id="3.40.50.720">
    <property type="entry name" value="NAD(P)-binding Rossmann-like Domain"/>
    <property type="match status" value="1"/>
</dbReference>
<dbReference type="KEGG" id="daur:Daura_15905"/>
<dbReference type="InterPro" id="IPR000683">
    <property type="entry name" value="Gfo/Idh/MocA-like_OxRdtase_N"/>
</dbReference>
<dbReference type="Pfam" id="PF01408">
    <property type="entry name" value="GFO_IDH_MocA"/>
    <property type="match status" value="1"/>
</dbReference>
<evidence type="ECO:0000313" key="4">
    <source>
        <dbReference type="Proteomes" id="UP001058003"/>
    </source>
</evidence>